<evidence type="ECO:0000313" key="4">
    <source>
        <dbReference type="Proteomes" id="UP000001861"/>
    </source>
</evidence>
<dbReference type="Proteomes" id="UP000001861">
    <property type="component" value="Unassembled WGS sequence"/>
</dbReference>
<dbReference type="KEGG" id="cci:CC1G_15739"/>
<name>D6RQ98_COPC7</name>
<accession>D6RQ98</accession>
<dbReference type="AlphaFoldDB" id="D6RQ98"/>
<gene>
    <name evidence="3" type="ORF">CC1G_15739</name>
</gene>
<dbReference type="eggNOG" id="ENOG502R3Y3">
    <property type="taxonomic scope" value="Eukaryota"/>
</dbReference>
<feature type="compositionally biased region" description="Low complexity" evidence="1">
    <location>
        <begin position="305"/>
        <end position="333"/>
    </location>
</feature>
<dbReference type="OrthoDB" id="2564904at2759"/>
<feature type="region of interest" description="Disordered" evidence="1">
    <location>
        <begin position="301"/>
        <end position="354"/>
    </location>
</feature>
<keyword evidence="4" id="KW-1185">Reference proteome</keyword>
<feature type="compositionally biased region" description="Polar residues" evidence="1">
    <location>
        <begin position="261"/>
        <end position="272"/>
    </location>
</feature>
<dbReference type="GeneID" id="9380264"/>
<feature type="signal peptide" evidence="2">
    <location>
        <begin position="1"/>
        <end position="22"/>
    </location>
</feature>
<keyword evidence="2" id="KW-0732">Signal</keyword>
<evidence type="ECO:0000313" key="3">
    <source>
        <dbReference type="EMBL" id="EFI26816.1"/>
    </source>
</evidence>
<evidence type="ECO:0000256" key="2">
    <source>
        <dbReference type="SAM" id="SignalP"/>
    </source>
</evidence>
<feature type="region of interest" description="Disordered" evidence="1">
    <location>
        <begin position="251"/>
        <end position="283"/>
    </location>
</feature>
<organism evidence="3 4">
    <name type="scientific">Coprinopsis cinerea (strain Okayama-7 / 130 / ATCC MYA-4618 / FGSC 9003)</name>
    <name type="common">Inky cap fungus</name>
    <name type="synonym">Hormographiella aspergillata</name>
    <dbReference type="NCBI Taxonomy" id="240176"/>
    <lineage>
        <taxon>Eukaryota</taxon>
        <taxon>Fungi</taxon>
        <taxon>Dikarya</taxon>
        <taxon>Basidiomycota</taxon>
        <taxon>Agaricomycotina</taxon>
        <taxon>Agaricomycetes</taxon>
        <taxon>Agaricomycetidae</taxon>
        <taxon>Agaricales</taxon>
        <taxon>Agaricineae</taxon>
        <taxon>Psathyrellaceae</taxon>
        <taxon>Coprinopsis</taxon>
    </lineage>
</organism>
<dbReference type="OMA" id="GYNKCNS"/>
<feature type="chain" id="PRO_5003087761" evidence="2">
    <location>
        <begin position="23"/>
        <end position="375"/>
    </location>
</feature>
<protein>
    <submittedName>
        <fullName evidence="3">Macrofage activating glycoprotein</fullName>
    </submittedName>
</protein>
<reference evidence="3 4" key="1">
    <citation type="journal article" date="2010" name="Proc. Natl. Acad. Sci. U.S.A.">
        <title>Insights into evolution of multicellular fungi from the assembled chromosomes of the mushroom Coprinopsis cinerea (Coprinus cinereus).</title>
        <authorList>
            <person name="Stajich J.E."/>
            <person name="Wilke S.K."/>
            <person name="Ahren D."/>
            <person name="Au C.H."/>
            <person name="Birren B.W."/>
            <person name="Borodovsky M."/>
            <person name="Burns C."/>
            <person name="Canback B."/>
            <person name="Casselton L.A."/>
            <person name="Cheng C.K."/>
            <person name="Deng J."/>
            <person name="Dietrich F.S."/>
            <person name="Fargo D.C."/>
            <person name="Farman M.L."/>
            <person name="Gathman A.C."/>
            <person name="Goldberg J."/>
            <person name="Guigo R."/>
            <person name="Hoegger P.J."/>
            <person name="Hooker J.B."/>
            <person name="Huggins A."/>
            <person name="James T.Y."/>
            <person name="Kamada T."/>
            <person name="Kilaru S."/>
            <person name="Kodira C."/>
            <person name="Kues U."/>
            <person name="Kupfer D."/>
            <person name="Kwan H.S."/>
            <person name="Lomsadze A."/>
            <person name="Li W."/>
            <person name="Lilly W.W."/>
            <person name="Ma L.J."/>
            <person name="Mackey A.J."/>
            <person name="Manning G."/>
            <person name="Martin F."/>
            <person name="Muraguchi H."/>
            <person name="Natvig D.O."/>
            <person name="Palmerini H."/>
            <person name="Ramesh M.A."/>
            <person name="Rehmeyer C.J."/>
            <person name="Roe B.A."/>
            <person name="Shenoy N."/>
            <person name="Stanke M."/>
            <person name="Ter-Hovhannisyan V."/>
            <person name="Tunlid A."/>
            <person name="Velagapudi R."/>
            <person name="Vision T.J."/>
            <person name="Zeng Q."/>
            <person name="Zolan M.E."/>
            <person name="Pukkila P.J."/>
        </authorList>
    </citation>
    <scope>NUCLEOTIDE SEQUENCE [LARGE SCALE GENOMIC DNA]</scope>
    <source>
        <strain evidence="4">Okayama-7 / 130 / ATCC MYA-4618 / FGSC 9003</strain>
    </source>
</reference>
<dbReference type="STRING" id="240176.D6RQ98"/>
<evidence type="ECO:0000256" key="1">
    <source>
        <dbReference type="SAM" id="MobiDB-lite"/>
    </source>
</evidence>
<dbReference type="VEuPathDB" id="FungiDB:CC1G_15739"/>
<dbReference type="InParanoid" id="D6RQ98"/>
<dbReference type="EMBL" id="AACS02000011">
    <property type="protein sequence ID" value="EFI26816.1"/>
    <property type="molecule type" value="Genomic_DNA"/>
</dbReference>
<comment type="caution">
    <text evidence="3">The sequence shown here is derived from an EMBL/GenBank/DDBJ whole genome shotgun (WGS) entry which is preliminary data.</text>
</comment>
<sequence>MFPVALSSRLIALVMGAAMAAAQVTEAPAAPPAMETFPATPHASKTFAFEDLPYKMNTDTHLIRGPQHGFTFATRPPRTKTLSARLLTSTAWMVYFCLWGPPEYGQEVGDIEGIMVAYCTKPGHGTRLIPEGALTGVQWIRTPSYVQAVGFLDQTKINVLAGDWGGEMDPHGADLRGNPMGGIVYSNAWTGSPEQVIEWHLFLGGDRFCFKACDPRDQDDDKYCEHIFDRIGCDYNVPNNAQDGVFEECEGDNQDFPGTYTDENGQVQTYTQPEGPITSIPYTARTPASSNCVTHSSAELYTGLPQPTTTDATSTPTGSVSGSGRITTSRSTGTNGGSASPSPTGDSDDSEGGAASFGVSTAAVFGVLLSAVFLA</sequence>
<proteinExistence type="predicted"/>
<dbReference type="RefSeq" id="XP_002910310.1">
    <property type="nucleotide sequence ID" value="XM_002910264.1"/>
</dbReference>
<dbReference type="HOGENOM" id="CLU_036093_2_1_1"/>